<evidence type="ECO:0000256" key="2">
    <source>
        <dbReference type="ARBA" id="ARBA00022723"/>
    </source>
</evidence>
<evidence type="ECO:0000256" key="4">
    <source>
        <dbReference type="ARBA" id="ARBA00023242"/>
    </source>
</evidence>
<comment type="caution">
    <text evidence="8">The sequence shown here is derived from an EMBL/GenBank/DDBJ whole genome shotgun (WGS) entry which is preliminary data.</text>
</comment>
<feature type="region of interest" description="Disordered" evidence="6">
    <location>
        <begin position="114"/>
        <end position="136"/>
    </location>
</feature>
<dbReference type="Pfam" id="PF04082">
    <property type="entry name" value="Fungal_trans"/>
    <property type="match status" value="1"/>
</dbReference>
<feature type="coiled-coil region" evidence="5">
    <location>
        <begin position="77"/>
        <end position="104"/>
    </location>
</feature>
<feature type="region of interest" description="Disordered" evidence="6">
    <location>
        <begin position="1"/>
        <end position="29"/>
    </location>
</feature>
<dbReference type="PROSITE" id="PS50048">
    <property type="entry name" value="ZN2_CY6_FUNGAL_2"/>
    <property type="match status" value="1"/>
</dbReference>
<dbReference type="Pfam" id="PF00172">
    <property type="entry name" value="Zn_clus"/>
    <property type="match status" value="1"/>
</dbReference>
<dbReference type="Gene3D" id="4.10.240.10">
    <property type="entry name" value="Zn(2)-C6 fungal-type DNA-binding domain"/>
    <property type="match status" value="1"/>
</dbReference>
<evidence type="ECO:0000313" key="8">
    <source>
        <dbReference type="EMBL" id="KAF4463775.1"/>
    </source>
</evidence>
<evidence type="ECO:0000256" key="3">
    <source>
        <dbReference type="ARBA" id="ARBA00023125"/>
    </source>
</evidence>
<dbReference type="SMART" id="SM00066">
    <property type="entry name" value="GAL4"/>
    <property type="match status" value="1"/>
</dbReference>
<evidence type="ECO:0000256" key="1">
    <source>
        <dbReference type="ARBA" id="ARBA00004123"/>
    </source>
</evidence>
<dbReference type="GO" id="GO:0008270">
    <property type="term" value="F:zinc ion binding"/>
    <property type="evidence" value="ECO:0007669"/>
    <property type="project" value="InterPro"/>
</dbReference>
<evidence type="ECO:0000256" key="5">
    <source>
        <dbReference type="SAM" id="Coils"/>
    </source>
</evidence>
<dbReference type="GO" id="GO:0006351">
    <property type="term" value="P:DNA-templated transcription"/>
    <property type="evidence" value="ECO:0007669"/>
    <property type="project" value="InterPro"/>
</dbReference>
<sequence>MTRSSSSKAGGTGGSSAAAARRSATGRPCKARSLACRECRDRKIRCDGARPVCDSCCRRGLSADQCVYPEIEHEGSIASSRSYIRALQKRVQELEEKEKQFDLAARGRDAFAATTPSHDDAWRKQSSSPGAASEHLARPVKPLDHVLPPIHAESSYPLPGFPAAAGSLPMVHEPSNYYPHPHPPMGASPPLTDDLEDASPVKASSFGSYSSNVKAAVMLEKISLPPADLMDELLAEYFDIDWITMPVVHRPSFYQRYHRLIAVANSRYRRDIPLEEATELATTYSVLLGMLAIGQLAKSLPAEATATQTTNAYEFHHQAKTLLLVDLLSVASLPVVQALIIHARFLRRMGMAQESWMLTGMAQRLAEGLMLHIDMPGKSQAEQEERRRTWCACALLLRMQNSAGAQTSISFGTLPQEVDDEYLETLPHGLQRGQPSDTPSRISFFTQVLQLSDSVLQPIQNSYFSHKPSSEAISDILGTALNLDCQLEEWQAALPEHLRLKFPCTQTEAVFRRQATLLRMRYLETKALISRAAIMKLVSSHASQPSSMVARSMLAGLFESCYAASVELEDIMSRERRLVTFDGPPESHAVISLCIIGMTLTVLSKHPLFRDIITNPNPITDEARRCLSTARQYMTSQHALADRFIHTLESALQPSSRSVASPGVLDPALEAKPVGPVLSNLTEAPGAVEMVMLESWYMRDQGLASGFDMPVSEIISLW</sequence>
<dbReference type="EMBL" id="JAADYS010001310">
    <property type="protein sequence ID" value="KAF4463775.1"/>
    <property type="molecule type" value="Genomic_DNA"/>
</dbReference>
<keyword evidence="2" id="KW-0479">Metal-binding</keyword>
<keyword evidence="4" id="KW-0539">Nucleus</keyword>
<dbReference type="PANTHER" id="PTHR46910">
    <property type="entry name" value="TRANSCRIPTION FACTOR PDR1"/>
    <property type="match status" value="1"/>
</dbReference>
<reference evidence="8 9" key="1">
    <citation type="submission" date="2020-01" db="EMBL/GenBank/DDBJ databases">
        <title>Identification and distribution of gene clusters putatively required for synthesis of sphingolipid metabolism inhibitors in phylogenetically diverse species of the filamentous fungus Fusarium.</title>
        <authorList>
            <person name="Kim H.-S."/>
            <person name="Busman M."/>
            <person name="Brown D.W."/>
            <person name="Divon H."/>
            <person name="Uhlig S."/>
            <person name="Proctor R.H."/>
        </authorList>
    </citation>
    <scope>NUCLEOTIDE SEQUENCE [LARGE SCALE GENOMIC DNA]</scope>
    <source>
        <strain evidence="8 9">NRRL 20459</strain>
    </source>
</reference>
<dbReference type="GO" id="GO:0003677">
    <property type="term" value="F:DNA binding"/>
    <property type="evidence" value="ECO:0007669"/>
    <property type="project" value="UniProtKB-KW"/>
</dbReference>
<dbReference type="Proteomes" id="UP000554235">
    <property type="component" value="Unassembled WGS sequence"/>
</dbReference>
<dbReference type="SUPFAM" id="SSF57701">
    <property type="entry name" value="Zn2/Cys6 DNA-binding domain"/>
    <property type="match status" value="1"/>
</dbReference>
<dbReference type="GO" id="GO:0005634">
    <property type="term" value="C:nucleus"/>
    <property type="evidence" value="ECO:0007669"/>
    <property type="project" value="UniProtKB-SubCell"/>
</dbReference>
<dbReference type="OrthoDB" id="4356994at2759"/>
<gene>
    <name evidence="8" type="ORF">FALBO_9397</name>
</gene>
<evidence type="ECO:0000259" key="7">
    <source>
        <dbReference type="PROSITE" id="PS50048"/>
    </source>
</evidence>
<dbReference type="CDD" id="cd00067">
    <property type="entry name" value="GAL4"/>
    <property type="match status" value="1"/>
</dbReference>
<feature type="domain" description="Zn(2)-C6 fungal-type" evidence="7">
    <location>
        <begin position="35"/>
        <end position="68"/>
    </location>
</feature>
<dbReference type="InterPro" id="IPR007219">
    <property type="entry name" value="XnlR_reg_dom"/>
</dbReference>
<organism evidence="8 9">
    <name type="scientific">Fusarium albosuccineum</name>
    <dbReference type="NCBI Taxonomy" id="1237068"/>
    <lineage>
        <taxon>Eukaryota</taxon>
        <taxon>Fungi</taxon>
        <taxon>Dikarya</taxon>
        <taxon>Ascomycota</taxon>
        <taxon>Pezizomycotina</taxon>
        <taxon>Sordariomycetes</taxon>
        <taxon>Hypocreomycetidae</taxon>
        <taxon>Hypocreales</taxon>
        <taxon>Nectriaceae</taxon>
        <taxon>Fusarium</taxon>
        <taxon>Fusarium decemcellulare species complex</taxon>
    </lineage>
</organism>
<dbReference type="InterPro" id="IPR001138">
    <property type="entry name" value="Zn2Cys6_DnaBD"/>
</dbReference>
<accession>A0A8H4L8X1</accession>
<protein>
    <submittedName>
        <fullName evidence="8">Transcriptional activator acu-15</fullName>
    </submittedName>
</protein>
<dbReference type="InterPro" id="IPR036864">
    <property type="entry name" value="Zn2-C6_fun-type_DNA-bd_sf"/>
</dbReference>
<keyword evidence="9" id="KW-1185">Reference proteome</keyword>
<feature type="compositionally biased region" description="Low complexity" evidence="6">
    <location>
        <begin position="1"/>
        <end position="27"/>
    </location>
</feature>
<dbReference type="AlphaFoldDB" id="A0A8H4L8X1"/>
<keyword evidence="5" id="KW-0175">Coiled coil</keyword>
<dbReference type="CDD" id="cd12148">
    <property type="entry name" value="fungal_TF_MHR"/>
    <property type="match status" value="1"/>
</dbReference>
<dbReference type="PANTHER" id="PTHR46910:SF3">
    <property type="entry name" value="HALOTOLERANCE PROTEIN 9-RELATED"/>
    <property type="match status" value="1"/>
</dbReference>
<keyword evidence="3" id="KW-0238">DNA-binding</keyword>
<dbReference type="InterPro" id="IPR050987">
    <property type="entry name" value="AtrR-like"/>
</dbReference>
<comment type="subcellular location">
    <subcellularLocation>
        <location evidence="1">Nucleus</location>
    </subcellularLocation>
</comment>
<proteinExistence type="predicted"/>
<name>A0A8H4L8X1_9HYPO</name>
<dbReference type="GO" id="GO:0000981">
    <property type="term" value="F:DNA-binding transcription factor activity, RNA polymerase II-specific"/>
    <property type="evidence" value="ECO:0007669"/>
    <property type="project" value="InterPro"/>
</dbReference>
<evidence type="ECO:0000256" key="6">
    <source>
        <dbReference type="SAM" id="MobiDB-lite"/>
    </source>
</evidence>
<evidence type="ECO:0000313" key="9">
    <source>
        <dbReference type="Proteomes" id="UP000554235"/>
    </source>
</evidence>